<keyword evidence="6 9" id="KW-1133">Transmembrane helix</keyword>
<comment type="caution">
    <text evidence="11">The sequence shown here is derived from an EMBL/GenBank/DDBJ whole genome shotgun (WGS) entry which is preliminary data.</text>
</comment>
<sequence>MIETACMIAIVAISAAALLNLYRLAAGPDVLDRVLALDTLVINAIALVVVAGIWFASPVYFEAGLLFAMVGFLSTVAFCKYLLRGNVIE</sequence>
<dbReference type="NCBIfam" id="NF004812">
    <property type="entry name" value="PRK06161.1"/>
    <property type="match status" value="1"/>
</dbReference>
<evidence type="ECO:0000256" key="9">
    <source>
        <dbReference type="SAM" id="Phobius"/>
    </source>
</evidence>
<dbReference type="Proteomes" id="UP000438991">
    <property type="component" value="Unassembled WGS sequence"/>
</dbReference>
<dbReference type="AlphaFoldDB" id="A0A327K7W7"/>
<evidence type="ECO:0000256" key="2">
    <source>
        <dbReference type="ARBA" id="ARBA00009212"/>
    </source>
</evidence>
<evidence type="ECO:0000256" key="8">
    <source>
        <dbReference type="PIRNR" id="PIRNR028784"/>
    </source>
</evidence>
<dbReference type="PANTHER" id="PTHR34702">
    <property type="entry name" value="NA(+)/H(+) ANTIPORTER SUBUNIT F1"/>
    <property type="match status" value="1"/>
</dbReference>
<dbReference type="GO" id="GO:0015385">
    <property type="term" value="F:sodium:proton antiporter activity"/>
    <property type="evidence" value="ECO:0007669"/>
    <property type="project" value="TreeGrafter"/>
</dbReference>
<evidence type="ECO:0000256" key="7">
    <source>
        <dbReference type="ARBA" id="ARBA00023136"/>
    </source>
</evidence>
<dbReference type="PANTHER" id="PTHR34702:SF1">
    <property type="entry name" value="NA(+)_H(+) ANTIPORTER SUBUNIT F"/>
    <property type="match status" value="1"/>
</dbReference>
<dbReference type="PIRSF" id="PIRSF028784">
    <property type="entry name" value="MrpF"/>
    <property type="match status" value="1"/>
</dbReference>
<evidence type="ECO:0000313" key="12">
    <source>
        <dbReference type="Proteomes" id="UP000289200"/>
    </source>
</evidence>
<keyword evidence="4 8" id="KW-1003">Cell membrane</keyword>
<gene>
    <name evidence="11" type="primary">mrpF</name>
    <name evidence="10" type="ORF">GJ689_21375</name>
    <name evidence="11" type="ORF">RHODGE_RHODGE_00584</name>
</gene>
<evidence type="ECO:0000256" key="3">
    <source>
        <dbReference type="ARBA" id="ARBA00022448"/>
    </source>
</evidence>
<keyword evidence="3 8" id="KW-0813">Transport</keyword>
<dbReference type="InterPro" id="IPR007208">
    <property type="entry name" value="MrpF/PhaF-like"/>
</dbReference>
<keyword evidence="8" id="KW-0050">Antiport</keyword>
<evidence type="ECO:0000313" key="11">
    <source>
        <dbReference type="EMBL" id="VCU07298.1"/>
    </source>
</evidence>
<reference evidence="10 13" key="3">
    <citation type="submission" date="2019-11" db="EMBL/GenBank/DDBJ databases">
        <title>Whole-genome sequence of Rhodoplanes serenus DSM 18633, type strain.</title>
        <authorList>
            <person name="Kyndt J.A."/>
            <person name="Meyer T.E."/>
        </authorList>
    </citation>
    <scope>NUCLEOTIDE SEQUENCE [LARGE SCALE GENOMIC DNA]</scope>
    <source>
        <strain evidence="10 13">DSM 18633</strain>
    </source>
</reference>
<evidence type="ECO:0000256" key="5">
    <source>
        <dbReference type="ARBA" id="ARBA00022692"/>
    </source>
</evidence>
<accession>A0A327K7W7</accession>
<proteinExistence type="inferred from homology"/>
<dbReference type="RefSeq" id="WP_111384921.1">
    <property type="nucleotide sequence ID" value="NZ_NPEW01000064.1"/>
</dbReference>
<evidence type="ECO:0000256" key="1">
    <source>
        <dbReference type="ARBA" id="ARBA00004651"/>
    </source>
</evidence>
<feature type="transmembrane region" description="Helical" evidence="9">
    <location>
        <begin position="6"/>
        <end position="22"/>
    </location>
</feature>
<keyword evidence="8" id="KW-0406">Ion transport</keyword>
<protein>
    <submittedName>
        <fullName evidence="10">K+/H+ antiporter subunit F</fullName>
    </submittedName>
    <submittedName>
        <fullName evidence="11">Na(+)/H(+) antiporter subunit F</fullName>
    </submittedName>
</protein>
<comment type="subcellular location">
    <subcellularLocation>
        <location evidence="1 8">Cell membrane</location>
        <topology evidence="1 8">Multi-pass membrane protein</topology>
    </subcellularLocation>
</comment>
<evidence type="ECO:0000256" key="6">
    <source>
        <dbReference type="ARBA" id="ARBA00022989"/>
    </source>
</evidence>
<dbReference type="EMBL" id="UWOC01000033">
    <property type="protein sequence ID" value="VCU07298.1"/>
    <property type="molecule type" value="Genomic_DNA"/>
</dbReference>
<keyword evidence="5 9" id="KW-0812">Transmembrane</keyword>
<evidence type="ECO:0000313" key="13">
    <source>
        <dbReference type="Proteomes" id="UP000438991"/>
    </source>
</evidence>
<evidence type="ECO:0000256" key="4">
    <source>
        <dbReference type="ARBA" id="ARBA00022475"/>
    </source>
</evidence>
<name>A0A327K7W7_9BRAD</name>
<feature type="transmembrane region" description="Helical" evidence="9">
    <location>
        <begin position="34"/>
        <end position="57"/>
    </location>
</feature>
<comment type="similarity">
    <text evidence="2 8">Belongs to the CPA3 antiporters (TC 2.A.63) subunit F family.</text>
</comment>
<dbReference type="EMBL" id="WNKV01000020">
    <property type="protein sequence ID" value="MTW18756.1"/>
    <property type="molecule type" value="Genomic_DNA"/>
</dbReference>
<dbReference type="Proteomes" id="UP000289200">
    <property type="component" value="Unassembled WGS sequence"/>
</dbReference>
<dbReference type="Pfam" id="PF04066">
    <property type="entry name" value="MrpF_PhaF"/>
    <property type="match status" value="1"/>
</dbReference>
<organism evidence="11 12">
    <name type="scientific">Rhodoplanes serenus</name>
    <dbReference type="NCBI Taxonomy" id="200615"/>
    <lineage>
        <taxon>Bacteria</taxon>
        <taxon>Pseudomonadati</taxon>
        <taxon>Pseudomonadota</taxon>
        <taxon>Alphaproteobacteria</taxon>
        <taxon>Hyphomicrobiales</taxon>
        <taxon>Nitrobacteraceae</taxon>
        <taxon>Rhodoplanes</taxon>
    </lineage>
</organism>
<feature type="transmembrane region" description="Helical" evidence="9">
    <location>
        <begin position="63"/>
        <end position="83"/>
    </location>
</feature>
<dbReference type="OrthoDB" id="9800226at2"/>
<evidence type="ECO:0000313" key="10">
    <source>
        <dbReference type="EMBL" id="MTW18756.1"/>
    </source>
</evidence>
<dbReference type="GO" id="GO:0005886">
    <property type="term" value="C:plasma membrane"/>
    <property type="evidence" value="ECO:0007669"/>
    <property type="project" value="UniProtKB-SubCell"/>
</dbReference>
<reference evidence="12" key="1">
    <citation type="submission" date="2018-10" db="EMBL/GenBank/DDBJ databases">
        <authorList>
            <person name="Peiro R."/>
            <person name="Begona"/>
            <person name="Cbmso G."/>
            <person name="Lopez M."/>
            <person name="Gonzalez S."/>
            <person name="Sacristan E."/>
            <person name="Castillo E."/>
        </authorList>
    </citation>
    <scope>NUCLEOTIDE SEQUENCE [LARGE SCALE GENOMIC DNA]</scope>
</reference>
<reference evidence="11" key="2">
    <citation type="submission" date="2018-10" db="EMBL/GenBank/DDBJ databases">
        <authorList>
            <person name="Peiro R."/>
            <person name="Begona"/>
            <person name="Cbmso G."/>
            <person name="Lopez M."/>
            <person name="Gonzalez S."/>
            <person name="Sacristan E."/>
            <person name="Castillo E."/>
        </authorList>
    </citation>
    <scope>NUCLEOTIDE SEQUENCE</scope>
    <source>
        <strain evidence="11">Rhod_genome</strain>
    </source>
</reference>
<keyword evidence="12" id="KW-1185">Reference proteome</keyword>
<keyword evidence="7 8" id="KW-0472">Membrane</keyword>